<reference evidence="1 2" key="1">
    <citation type="journal article" date="2015" name="Antonie Van Leeuwenhoek">
        <title>Bosea vaviloviae sp. nov., a new species of slow-growing rhizobia isolated from nodules of the relict species Vavilovia formosa (Stev.) Fed.</title>
        <authorList>
            <person name="Safronova V.I."/>
            <person name="Kuznetsova I.G."/>
            <person name="Sazanova A.L."/>
            <person name="Kimeklis A.K."/>
            <person name="Belimov A.A."/>
            <person name="Andronov E.E."/>
            <person name="Pinaev A.G."/>
            <person name="Chizhevskaya E.P."/>
            <person name="Pukhaev A.R."/>
            <person name="Popov K.P."/>
            <person name="Willems A."/>
            <person name="Tikhonovich I.A."/>
        </authorList>
    </citation>
    <scope>NUCLEOTIDE SEQUENCE [LARGE SCALE GENOMIC DNA]</scope>
    <source>
        <strain evidence="1 2">Vaf18</strain>
    </source>
</reference>
<dbReference type="EMBL" id="CP017147">
    <property type="protein sequence ID" value="AOO81228.1"/>
    <property type="molecule type" value="Genomic_DNA"/>
</dbReference>
<dbReference type="Proteomes" id="UP000094969">
    <property type="component" value="Chromosome"/>
</dbReference>
<dbReference type="Pfam" id="PF12889">
    <property type="entry name" value="DUF3829"/>
    <property type="match status" value="1"/>
</dbReference>
<dbReference type="KEGG" id="bvv:BHK69_12810"/>
<protein>
    <submittedName>
        <fullName evidence="1">Uncharacterized protein</fullName>
    </submittedName>
</protein>
<accession>A0A1D7U1H5</accession>
<sequence>MAIRKLWPMGRICGLLLAGMALGVGPVLAESAPGIRYAQVTPGAIARPVVPSAEQRQEDQLFEILRELDSACNNAAWTLWRTNSYDDWRNRRARVLSIQYSVRSYERLPPLPASLPEALKLKAEPAIKSANETLGASGEVFKDLSTYINAKDYEDDKFKKGDELNAKLLAAGKRCHQLEAELAEIYRDAAALVIERRKAGAPRPEIVATMIADWQKASALSRELGRFELADRATLEGLVRDLSAVSDERKANFEPLKQAPQAQVPQAVKGFYETTLQDDIAAKMRRLLREAKTPKAFKEVAQDRPRSEFWSVRREIDYAMPDAILNYLRNPG</sequence>
<gene>
    <name evidence="1" type="ORF">BHK69_12810</name>
</gene>
<keyword evidence="2" id="KW-1185">Reference proteome</keyword>
<dbReference type="InterPro" id="IPR024291">
    <property type="entry name" value="DUF3829"/>
</dbReference>
<dbReference type="STRING" id="1526658.BHK69_12810"/>
<organism evidence="1 2">
    <name type="scientific">Bosea vaviloviae</name>
    <dbReference type="NCBI Taxonomy" id="1526658"/>
    <lineage>
        <taxon>Bacteria</taxon>
        <taxon>Pseudomonadati</taxon>
        <taxon>Pseudomonadota</taxon>
        <taxon>Alphaproteobacteria</taxon>
        <taxon>Hyphomicrobiales</taxon>
        <taxon>Boseaceae</taxon>
        <taxon>Bosea</taxon>
    </lineage>
</organism>
<evidence type="ECO:0000313" key="1">
    <source>
        <dbReference type="EMBL" id="AOO81228.1"/>
    </source>
</evidence>
<name>A0A1D7U1H5_9HYPH</name>
<dbReference type="AlphaFoldDB" id="A0A1D7U1H5"/>
<dbReference type="RefSeq" id="WP_069690442.1">
    <property type="nucleotide sequence ID" value="NZ_CP017147.1"/>
</dbReference>
<dbReference type="OrthoDB" id="8446458at2"/>
<proteinExistence type="predicted"/>
<evidence type="ECO:0000313" key="2">
    <source>
        <dbReference type="Proteomes" id="UP000094969"/>
    </source>
</evidence>